<dbReference type="PROSITE" id="PS50048">
    <property type="entry name" value="ZN2_CY6_FUNGAL_2"/>
    <property type="match status" value="1"/>
</dbReference>
<dbReference type="PANTHER" id="PTHR37534">
    <property type="entry name" value="TRANSCRIPTIONAL ACTIVATOR PROTEIN UGA3"/>
    <property type="match status" value="1"/>
</dbReference>
<dbReference type="GO" id="GO:0008270">
    <property type="term" value="F:zinc ion binding"/>
    <property type="evidence" value="ECO:0007669"/>
    <property type="project" value="InterPro"/>
</dbReference>
<dbReference type="PROSITE" id="PS00463">
    <property type="entry name" value="ZN2_CY6_FUNGAL_1"/>
    <property type="match status" value="1"/>
</dbReference>
<dbReference type="OrthoDB" id="5130013at2759"/>
<protein>
    <recommendedName>
        <fullName evidence="3">Zn(2)-C6 fungal-type domain-containing protein</fullName>
    </recommendedName>
</protein>
<proteinExistence type="predicted"/>
<dbReference type="CDD" id="cd00067">
    <property type="entry name" value="GAL4"/>
    <property type="match status" value="1"/>
</dbReference>
<reference evidence="4" key="1">
    <citation type="submission" date="2023-01" db="EMBL/GenBank/DDBJ databases">
        <authorList>
            <person name="Van Ghelder C."/>
            <person name="Rancurel C."/>
        </authorList>
    </citation>
    <scope>NUCLEOTIDE SEQUENCE</scope>
    <source>
        <strain evidence="4">CNCM I-4278</strain>
    </source>
</reference>
<dbReference type="EMBL" id="CAOQHR010000002">
    <property type="protein sequence ID" value="CAI6312281.1"/>
    <property type="molecule type" value="Genomic_DNA"/>
</dbReference>
<accession>A0A9W4U6K3</accession>
<keyword evidence="5" id="KW-1185">Reference proteome</keyword>
<dbReference type="InterPro" id="IPR021858">
    <property type="entry name" value="Fun_TF"/>
</dbReference>
<evidence type="ECO:0000256" key="1">
    <source>
        <dbReference type="ARBA" id="ARBA00004123"/>
    </source>
</evidence>
<feature type="domain" description="Zn(2)-C6 fungal-type" evidence="3">
    <location>
        <begin position="5"/>
        <end position="33"/>
    </location>
</feature>
<dbReference type="GO" id="GO:0045944">
    <property type="term" value="P:positive regulation of transcription by RNA polymerase II"/>
    <property type="evidence" value="ECO:0007669"/>
    <property type="project" value="TreeGrafter"/>
</dbReference>
<dbReference type="AlphaFoldDB" id="A0A9W4U6K3"/>
<evidence type="ECO:0000313" key="5">
    <source>
        <dbReference type="Proteomes" id="UP001152607"/>
    </source>
</evidence>
<dbReference type="Gene3D" id="4.10.240.10">
    <property type="entry name" value="Zn(2)-C6 fungal-type DNA-binding domain"/>
    <property type="match status" value="1"/>
</dbReference>
<dbReference type="Proteomes" id="UP001152607">
    <property type="component" value="Unassembled WGS sequence"/>
</dbReference>
<gene>
    <name evidence="4" type="ORF">PDIGIT_LOCUS3263</name>
</gene>
<dbReference type="SMART" id="SM00066">
    <property type="entry name" value="GAL4"/>
    <property type="match status" value="1"/>
</dbReference>
<evidence type="ECO:0000313" key="4">
    <source>
        <dbReference type="EMBL" id="CAI6312281.1"/>
    </source>
</evidence>
<dbReference type="InterPro" id="IPR001138">
    <property type="entry name" value="Zn2Cys6_DnaBD"/>
</dbReference>
<sequence>MGIKGCWTCRERKVRCDLQQPACGNCTKGQRVCQGYGMQLSWPRAGDQKRAVVLRDKHHTVKIIHANVRRFLNVSGWDVALSEELGNGRLPATYFRTMRLPGPSYLSPIVVNREESHLLGFFNESRSLVLGPTDEEGLAKFILRIAFSSMSDSTNPVLQGVFALASLQINGNTKSYRYKQQTISAIKDSIDWLDERTLLQNLMATMLLYHYELSLESDSKGTWVTYLCAVKNIINTSPSVQKLVREEYSVFLDWIFYHETLAEFTVRHWKVPYEGCGFAPTARSIKTAVGASQSQMEDSIGCPTEVLQLVTDTCRQAIVTRSPRMNHTYAALERTKTLEKKISIEIGDYGPIPIQSRAFINRNTMVSDLHRLASLIYVNRAVHNVSETDFRHKRLVREGILLLTEMVTCQSAWPLFIIACEAVDDDQRLAILNVFEQSRHDQRRRSRHINLIQHLVEAVWNQHDLNVEGEVDYMTIFDAVVGGLPFIPPFA</sequence>
<name>A0A9W4U6K3_9PLEO</name>
<dbReference type="GO" id="GO:0000976">
    <property type="term" value="F:transcription cis-regulatory region binding"/>
    <property type="evidence" value="ECO:0007669"/>
    <property type="project" value="TreeGrafter"/>
</dbReference>
<dbReference type="InterPro" id="IPR036864">
    <property type="entry name" value="Zn2-C6_fun-type_DNA-bd_sf"/>
</dbReference>
<dbReference type="PANTHER" id="PTHR37534:SF39">
    <property type="entry name" value="TRANSCRIPTION FACTOR DOMAIN-CONTAINING PROTEIN"/>
    <property type="match status" value="1"/>
</dbReference>
<dbReference type="Pfam" id="PF11951">
    <property type="entry name" value="Fungal_trans_2"/>
    <property type="match status" value="1"/>
</dbReference>
<dbReference type="GO" id="GO:0000981">
    <property type="term" value="F:DNA-binding transcription factor activity, RNA polymerase II-specific"/>
    <property type="evidence" value="ECO:0007669"/>
    <property type="project" value="InterPro"/>
</dbReference>
<evidence type="ECO:0000256" key="2">
    <source>
        <dbReference type="ARBA" id="ARBA00023242"/>
    </source>
</evidence>
<evidence type="ECO:0000259" key="3">
    <source>
        <dbReference type="PROSITE" id="PS50048"/>
    </source>
</evidence>
<comment type="subcellular location">
    <subcellularLocation>
        <location evidence="1">Nucleus</location>
    </subcellularLocation>
</comment>
<dbReference type="GO" id="GO:0005634">
    <property type="term" value="C:nucleus"/>
    <property type="evidence" value="ECO:0007669"/>
    <property type="project" value="UniProtKB-SubCell"/>
</dbReference>
<keyword evidence="2" id="KW-0539">Nucleus</keyword>
<organism evidence="4 5">
    <name type="scientific">Periconia digitata</name>
    <dbReference type="NCBI Taxonomy" id="1303443"/>
    <lineage>
        <taxon>Eukaryota</taxon>
        <taxon>Fungi</taxon>
        <taxon>Dikarya</taxon>
        <taxon>Ascomycota</taxon>
        <taxon>Pezizomycotina</taxon>
        <taxon>Dothideomycetes</taxon>
        <taxon>Pleosporomycetidae</taxon>
        <taxon>Pleosporales</taxon>
        <taxon>Massarineae</taxon>
        <taxon>Periconiaceae</taxon>
        <taxon>Periconia</taxon>
    </lineage>
</organism>
<dbReference type="Pfam" id="PF00172">
    <property type="entry name" value="Zn_clus"/>
    <property type="match status" value="1"/>
</dbReference>
<comment type="caution">
    <text evidence="4">The sequence shown here is derived from an EMBL/GenBank/DDBJ whole genome shotgun (WGS) entry which is preliminary data.</text>
</comment>
<dbReference type="SUPFAM" id="SSF57701">
    <property type="entry name" value="Zn2/Cys6 DNA-binding domain"/>
    <property type="match status" value="1"/>
</dbReference>